<feature type="compositionally biased region" description="Low complexity" evidence="1">
    <location>
        <begin position="290"/>
        <end position="301"/>
    </location>
</feature>
<reference evidence="2 4" key="1">
    <citation type="journal article" date="2016" name="PLoS ONE">
        <title>Sequence Assembly of Yarrowia lipolytica Strain W29/CLIB89 Shows Transposable Element Diversity.</title>
        <authorList>
            <person name="Magnan C."/>
            <person name="Yu J."/>
            <person name="Chang I."/>
            <person name="Jahn E."/>
            <person name="Kanomata Y."/>
            <person name="Wu J."/>
            <person name="Zeller M."/>
            <person name="Oakes M."/>
            <person name="Baldi P."/>
            <person name="Sandmeyer S."/>
        </authorList>
    </citation>
    <scope>NUCLEOTIDE SEQUENCE [LARGE SCALE GENOMIC DNA]</scope>
    <source>
        <strain evidence="2">CLIB89</strain>
        <strain evidence="4">CLIB89(W29)</strain>
    </source>
</reference>
<accession>A0A1D8N976</accession>
<evidence type="ECO:0000313" key="3">
    <source>
        <dbReference type="EMBL" id="RDW23189.1"/>
    </source>
</evidence>
<evidence type="ECO:0000313" key="5">
    <source>
        <dbReference type="Proteomes" id="UP000256601"/>
    </source>
</evidence>
<dbReference type="KEGG" id="yli:2909159"/>
<evidence type="ECO:0000256" key="1">
    <source>
        <dbReference type="SAM" id="MobiDB-lite"/>
    </source>
</evidence>
<proteinExistence type="predicted"/>
<dbReference type="Proteomes" id="UP000256601">
    <property type="component" value="Unassembled WGS sequence"/>
</dbReference>
<dbReference type="GeneID" id="2909159"/>
<dbReference type="EMBL" id="KZ859104">
    <property type="protein sequence ID" value="RDW23189.1"/>
    <property type="molecule type" value="Genomic_DNA"/>
</dbReference>
<evidence type="ECO:0000313" key="2">
    <source>
        <dbReference type="EMBL" id="AOW02182.1"/>
    </source>
</evidence>
<sequence length="356" mass="39312">MQEQVQVLYSPPNTFRLDPLCPRQRAAAVCTCNRQQRAAKGHRSKALSHYIETGGPTGKACYQQNTIHTTMTSLDDAIAMAYVSGGTSQLDKDSAVQKAERMAQAKRLWATQTAPVVSPGPRASTAATEPKSLNASQNERLKALRQRHLQQARSPQPAHGPYCSWNTHTRAASAISERSSSSTHSGFSMASPDSAVSATFDGMHDSEDEALESKYRSLQQDLDDLHWVDEVKPEKPRKMSSRYYANHNNLSASEGHPDNLVRFTAKGIMWIGPETDEMEPTGSAQSHRGTPSISSAASTASTQSVNSLYTVQDVSYMYAEERVQIRQQNEFEWVDLLEGGFCGEKAGRPVMKRMVW</sequence>
<evidence type="ECO:0000313" key="4">
    <source>
        <dbReference type="Proteomes" id="UP000182444"/>
    </source>
</evidence>
<gene>
    <name evidence="3" type="ORF">B0I71DRAFT_161329</name>
    <name evidence="2" type="ORF">YALI1_C01675g</name>
</gene>
<feature type="compositionally biased region" description="Polar residues" evidence="1">
    <location>
        <begin position="125"/>
        <end position="135"/>
    </location>
</feature>
<reference evidence="3 5" key="2">
    <citation type="submission" date="2018-07" db="EMBL/GenBank/DDBJ databases">
        <title>Draft Genome Assemblies for Five Robust Yarrowia lipolytica Strains Exhibiting High Lipid Production and Pentose Sugar Utilization and Sugar Alcohol Secretion from Undetoxified Lignocellulosic Biomass Hydrolysates.</title>
        <authorList>
            <consortium name="DOE Joint Genome Institute"/>
            <person name="Walker C."/>
            <person name="Ryu S."/>
            <person name="Na H."/>
            <person name="Zane M."/>
            <person name="LaButti K."/>
            <person name="Lipzen A."/>
            <person name="Haridas S."/>
            <person name="Barry K."/>
            <person name="Grigoriev I.V."/>
            <person name="Quarterman J."/>
            <person name="Slininger P."/>
            <person name="Dien B."/>
            <person name="Trinh C.T."/>
        </authorList>
    </citation>
    <scope>NUCLEOTIDE SEQUENCE [LARGE SCALE GENOMIC DNA]</scope>
    <source>
        <strain evidence="3 5">YB392</strain>
    </source>
</reference>
<dbReference type="AlphaFoldDB" id="A0A1D8N976"/>
<name>A0A1D8N976_YARLL</name>
<feature type="region of interest" description="Disordered" evidence="1">
    <location>
        <begin position="115"/>
        <end position="135"/>
    </location>
</feature>
<feature type="region of interest" description="Disordered" evidence="1">
    <location>
        <begin position="274"/>
        <end position="301"/>
    </location>
</feature>
<protein>
    <submittedName>
        <fullName evidence="2">Uncharacterized protein</fullName>
    </submittedName>
</protein>
<organism evidence="2 4">
    <name type="scientific">Yarrowia lipolytica</name>
    <name type="common">Candida lipolytica</name>
    <dbReference type="NCBI Taxonomy" id="4952"/>
    <lineage>
        <taxon>Eukaryota</taxon>
        <taxon>Fungi</taxon>
        <taxon>Dikarya</taxon>
        <taxon>Ascomycota</taxon>
        <taxon>Saccharomycotina</taxon>
        <taxon>Dipodascomycetes</taxon>
        <taxon>Dipodascales</taxon>
        <taxon>Dipodascales incertae sedis</taxon>
        <taxon>Yarrowia</taxon>
    </lineage>
</organism>
<dbReference type="VEuPathDB" id="FungiDB:YALI0_C01199g"/>
<dbReference type="Proteomes" id="UP000182444">
    <property type="component" value="Chromosome 1C"/>
</dbReference>
<dbReference type="VEuPathDB" id="FungiDB:YALI1_C01675g"/>
<dbReference type="EMBL" id="CP017555">
    <property type="protein sequence ID" value="AOW02182.1"/>
    <property type="molecule type" value="Genomic_DNA"/>
</dbReference>